<dbReference type="InterPro" id="IPR029063">
    <property type="entry name" value="SAM-dependent_MTases_sf"/>
</dbReference>
<keyword evidence="5" id="KW-0808">Transferase</keyword>
<dbReference type="Proteomes" id="UP000774326">
    <property type="component" value="Unassembled WGS sequence"/>
</dbReference>
<evidence type="ECO:0000256" key="5">
    <source>
        <dbReference type="ARBA" id="ARBA00022679"/>
    </source>
</evidence>
<keyword evidence="9" id="KW-1185">Reference proteome</keyword>
<dbReference type="EMBL" id="JAEUBG010005348">
    <property type="protein sequence ID" value="KAH3675791.1"/>
    <property type="molecule type" value="Genomic_DNA"/>
</dbReference>
<evidence type="ECO:0000256" key="4">
    <source>
        <dbReference type="ARBA" id="ARBA00022603"/>
    </source>
</evidence>
<dbReference type="OrthoDB" id="17415at2759"/>
<organism evidence="8 9">
    <name type="scientific">Wickerhamomyces pijperi</name>
    <name type="common">Yeast</name>
    <name type="synonym">Pichia pijperi</name>
    <dbReference type="NCBI Taxonomy" id="599730"/>
    <lineage>
        <taxon>Eukaryota</taxon>
        <taxon>Fungi</taxon>
        <taxon>Dikarya</taxon>
        <taxon>Ascomycota</taxon>
        <taxon>Saccharomycotina</taxon>
        <taxon>Saccharomycetes</taxon>
        <taxon>Phaffomycetales</taxon>
        <taxon>Wickerhamomycetaceae</taxon>
        <taxon>Wickerhamomyces</taxon>
    </lineage>
</organism>
<keyword evidence="4" id="KW-0489">Methyltransferase</keyword>
<dbReference type="SUPFAM" id="SSF53335">
    <property type="entry name" value="S-adenosyl-L-methionine-dependent methyltransferases"/>
    <property type="match status" value="1"/>
</dbReference>
<dbReference type="GO" id="GO:0032259">
    <property type="term" value="P:methylation"/>
    <property type="evidence" value="ECO:0007669"/>
    <property type="project" value="UniProtKB-KW"/>
</dbReference>
<dbReference type="Gene3D" id="3.40.50.12710">
    <property type="match status" value="1"/>
</dbReference>
<evidence type="ECO:0000256" key="7">
    <source>
        <dbReference type="ARBA" id="ARBA00048612"/>
    </source>
</evidence>
<evidence type="ECO:0000256" key="6">
    <source>
        <dbReference type="ARBA" id="ARBA00023128"/>
    </source>
</evidence>
<dbReference type="EC" id="2.1.1.320" evidence="3"/>
<dbReference type="InterPro" id="IPR003788">
    <property type="entry name" value="NDUFAF7"/>
</dbReference>
<accession>A0A9P8PPE3</accession>
<evidence type="ECO:0000256" key="3">
    <source>
        <dbReference type="ARBA" id="ARBA00011935"/>
    </source>
</evidence>
<sequence length="755" mass="86230">MLCSAQRRSNVRFIQRSFHNSNSTNFNHDYSITPTTFNYRLPSAMTSREEFPHYPYSSPYNQNSMFFNLFHYLSPHSLDEQTPLQYFDSFPLTTFDKLNNSASPTPPTNVRMLTSDFINDSMYNSQYGYFNKRAEIFSVKEQFQYESIRDMKEFTRLWHEKYYSGMPHGRVARQDKHNLQLWHTPVELFNPFYGEAIARYILVNYKLNLYPYEDLVIYEIGAGNGTLMRNILSYIKRNEPEVFNRTTYKIVEISGKLSQRQKLKGLLARDLHDKIEVINKSFLKWDQLVPEHCFVVGLEVLDNLAHDVLKYDLTTMEPYQGYVVIDGKGDFKQFWNPDLSHEAKLFLSIMSEYKQDYALDHPLNNINFKYKLSTLNKFTPFMNNLTNGEYIPTDLIKMFLNLKHYFPNHQLLLADFTELPNLKLNPDFNSPIVQHFQPPISSDPNSSHKVISSSTYLVKQGHFDILFGTDFQQALQLYTRITGKLANVSDNADFMKNWADYEQCFLKNGENPLLDVYASGILVLFKRGDDTSGSSKVMLEVTLGLALWVGKGGGGNGLGEDEEKFRSWDGEMFPAPTSDPGLDTSKFNSCKRLSMPLISIECGLCLLNWSLSPWAVEEPGLFGDLDGIEGFNSVVLERSESCGSTTLAVLVLSSPSGTSYELSLELSLSCWSEISFVETTDGSSSIFLEESLKISEACNEILLLCKSSEDLATTFLNKATGFLLPLLLFSCEESVLTSMLEDEWSWLTTCTSSTS</sequence>
<dbReference type="GO" id="GO:0035243">
    <property type="term" value="F:protein-arginine omega-N symmetric methyltransferase activity"/>
    <property type="evidence" value="ECO:0007669"/>
    <property type="project" value="UniProtKB-EC"/>
</dbReference>
<protein>
    <recommendedName>
        <fullName evidence="3">type II protein arginine methyltransferase</fullName>
        <ecNumber evidence="3">2.1.1.320</ecNumber>
    </recommendedName>
</protein>
<comment type="caution">
    <text evidence="8">The sequence shown here is derived from an EMBL/GenBank/DDBJ whole genome shotgun (WGS) entry which is preliminary data.</text>
</comment>
<comment type="subcellular location">
    <subcellularLocation>
        <location evidence="1">Mitochondrion</location>
    </subcellularLocation>
</comment>
<proteinExistence type="inferred from homology"/>
<dbReference type="GO" id="GO:0005739">
    <property type="term" value="C:mitochondrion"/>
    <property type="evidence" value="ECO:0007669"/>
    <property type="project" value="UniProtKB-SubCell"/>
</dbReference>
<reference evidence="8" key="1">
    <citation type="journal article" date="2021" name="Open Biol.">
        <title>Shared evolutionary footprints suggest mitochondrial oxidative damage underlies multiple complex I losses in fungi.</title>
        <authorList>
            <person name="Schikora-Tamarit M.A."/>
            <person name="Marcet-Houben M."/>
            <person name="Nosek J."/>
            <person name="Gabaldon T."/>
        </authorList>
    </citation>
    <scope>NUCLEOTIDE SEQUENCE</scope>
    <source>
        <strain evidence="8">CBS2887</strain>
    </source>
</reference>
<keyword evidence="6" id="KW-0496">Mitochondrion</keyword>
<comment type="similarity">
    <text evidence="2">Belongs to the NDUFAF7 family.</text>
</comment>
<dbReference type="InterPro" id="IPR038375">
    <property type="entry name" value="NDUFAF7_sf"/>
</dbReference>
<evidence type="ECO:0000313" key="8">
    <source>
        <dbReference type="EMBL" id="KAH3675791.1"/>
    </source>
</evidence>
<gene>
    <name evidence="8" type="ORF">WICPIJ_009244</name>
</gene>
<evidence type="ECO:0000313" key="9">
    <source>
        <dbReference type="Proteomes" id="UP000774326"/>
    </source>
</evidence>
<comment type="catalytic activity">
    <reaction evidence="7">
        <text>L-arginyl-[protein] + 2 S-adenosyl-L-methionine = N(omega),N(omega)'-dimethyl-L-arginyl-[protein] + 2 S-adenosyl-L-homocysteine + 2 H(+)</text>
        <dbReference type="Rhea" id="RHEA:48108"/>
        <dbReference type="Rhea" id="RHEA-COMP:10532"/>
        <dbReference type="Rhea" id="RHEA-COMP:11992"/>
        <dbReference type="ChEBI" id="CHEBI:15378"/>
        <dbReference type="ChEBI" id="CHEBI:29965"/>
        <dbReference type="ChEBI" id="CHEBI:57856"/>
        <dbReference type="ChEBI" id="CHEBI:59789"/>
        <dbReference type="ChEBI" id="CHEBI:88221"/>
        <dbReference type="EC" id="2.1.1.320"/>
    </reaction>
</comment>
<evidence type="ECO:0000256" key="2">
    <source>
        <dbReference type="ARBA" id="ARBA00005891"/>
    </source>
</evidence>
<dbReference type="PANTHER" id="PTHR12049">
    <property type="entry name" value="PROTEIN ARGININE METHYLTRANSFERASE NDUFAF7, MITOCHONDRIAL"/>
    <property type="match status" value="1"/>
</dbReference>
<dbReference type="Pfam" id="PF02636">
    <property type="entry name" value="Methyltransf_28"/>
    <property type="match status" value="1"/>
</dbReference>
<dbReference type="AlphaFoldDB" id="A0A9P8PPE3"/>
<name>A0A9P8PPE3_WICPI</name>
<reference evidence="8" key="2">
    <citation type="submission" date="2021-01" db="EMBL/GenBank/DDBJ databases">
        <authorList>
            <person name="Schikora-Tamarit M.A."/>
        </authorList>
    </citation>
    <scope>NUCLEOTIDE SEQUENCE</scope>
    <source>
        <strain evidence="8">CBS2887</strain>
    </source>
</reference>
<dbReference type="PANTHER" id="PTHR12049:SF5">
    <property type="entry name" value="PROTEIN ARGININE METHYLTRANSFERASE NDUFAF7 HOMOLOG, MITOCHONDRIAL"/>
    <property type="match status" value="1"/>
</dbReference>
<evidence type="ECO:0000256" key="1">
    <source>
        <dbReference type="ARBA" id="ARBA00004173"/>
    </source>
</evidence>